<evidence type="ECO:0000256" key="3">
    <source>
        <dbReference type="ARBA" id="ARBA00022801"/>
    </source>
</evidence>
<dbReference type="EMBL" id="SJPR01000005">
    <property type="protein sequence ID" value="TWT95192.1"/>
    <property type="molecule type" value="Genomic_DNA"/>
</dbReference>
<dbReference type="GO" id="GO:0004553">
    <property type="term" value="F:hydrolase activity, hydrolyzing O-glycosyl compounds"/>
    <property type="evidence" value="ECO:0007669"/>
    <property type="project" value="InterPro"/>
</dbReference>
<organism evidence="6 7">
    <name type="scientific">Botrimarina colliarenosi</name>
    <dbReference type="NCBI Taxonomy" id="2528001"/>
    <lineage>
        <taxon>Bacteria</taxon>
        <taxon>Pseudomonadati</taxon>
        <taxon>Planctomycetota</taxon>
        <taxon>Planctomycetia</taxon>
        <taxon>Pirellulales</taxon>
        <taxon>Lacipirellulaceae</taxon>
        <taxon>Botrimarina</taxon>
    </lineage>
</organism>
<dbReference type="Proteomes" id="UP000317421">
    <property type="component" value="Unassembled WGS sequence"/>
</dbReference>
<name>A0A5C6A5D5_9BACT</name>
<dbReference type="InterPro" id="IPR006710">
    <property type="entry name" value="Glyco_hydro_43"/>
</dbReference>
<comment type="similarity">
    <text evidence="2 5">Belongs to the glycosyl hydrolase 43 family.</text>
</comment>
<gene>
    <name evidence="6" type="ORF">Pla108_33350</name>
</gene>
<sequence length="433" mass="46613">MKRLSLSKTAQRRFLAVFVPLMLLGGVARAQGTGYIYAYFKGPWPDGGHSGVYLSYSPDGLQFDSMNNDQPVFVPPAAWSDAEDQTRDPSVVYGPDGRFHMVWTSGISTKTIGYASSANLKDWTDPQLVEVWGPRVTVDHTWAPEILYDEIAEHYQIVFASNLDNDDHKLYSITTDDFSTYTAPSVFYYNNATVIDAMIARDVAGGQYLMPIKDEQNGQKNIRLATGPTAAGPWTTDNPVIVGPTSGIEPNATEGPSIIKIGDTWHLYYDAYGAGYLGVATSDDPTDPSSWVNRTAESTMPVGPNAHHGTVFAAPLAGIAFDLLPFSRSDLTDDGVLDASDWLQFNANHLADLSGQSGAQQALAGDLDGDGDNDYDDFALFKRDYNAYYGGAGTGAFAAMLRSLAIPEPTTLVLALFAAAGVLGTGRSARVLG</sequence>
<dbReference type="OrthoDB" id="9758923at2"/>
<dbReference type="GO" id="GO:0005975">
    <property type="term" value="P:carbohydrate metabolic process"/>
    <property type="evidence" value="ECO:0007669"/>
    <property type="project" value="InterPro"/>
</dbReference>
<dbReference type="InterPro" id="IPR050727">
    <property type="entry name" value="GH43_arabinanases"/>
</dbReference>
<dbReference type="AlphaFoldDB" id="A0A5C6A5D5"/>
<reference evidence="6 7" key="1">
    <citation type="submission" date="2019-02" db="EMBL/GenBank/DDBJ databases">
        <title>Deep-cultivation of Planctomycetes and their phenomic and genomic characterization uncovers novel biology.</title>
        <authorList>
            <person name="Wiegand S."/>
            <person name="Jogler M."/>
            <person name="Boedeker C."/>
            <person name="Pinto D."/>
            <person name="Vollmers J."/>
            <person name="Rivas-Marin E."/>
            <person name="Kohn T."/>
            <person name="Peeters S.H."/>
            <person name="Heuer A."/>
            <person name="Rast P."/>
            <person name="Oberbeckmann S."/>
            <person name="Bunk B."/>
            <person name="Jeske O."/>
            <person name="Meyerdierks A."/>
            <person name="Storesund J.E."/>
            <person name="Kallscheuer N."/>
            <person name="Luecker S."/>
            <person name="Lage O.M."/>
            <person name="Pohl T."/>
            <person name="Merkel B.J."/>
            <person name="Hornburger P."/>
            <person name="Mueller R.-W."/>
            <person name="Bruemmer F."/>
            <person name="Labrenz M."/>
            <person name="Spormann A.M."/>
            <person name="Op Den Camp H."/>
            <person name="Overmann J."/>
            <person name="Amann R."/>
            <person name="Jetten M.S.M."/>
            <person name="Mascher T."/>
            <person name="Medema M.H."/>
            <person name="Devos D.P."/>
            <person name="Kaster A.-K."/>
            <person name="Ovreas L."/>
            <person name="Rohde M."/>
            <person name="Galperin M.Y."/>
            <person name="Jogler C."/>
        </authorList>
    </citation>
    <scope>NUCLEOTIDE SEQUENCE [LARGE SCALE GENOMIC DNA]</scope>
    <source>
        <strain evidence="6 7">Pla108</strain>
    </source>
</reference>
<dbReference type="CDD" id="cd08983">
    <property type="entry name" value="GH43_Bt3655-like"/>
    <property type="match status" value="1"/>
</dbReference>
<protein>
    <submittedName>
        <fullName evidence="6">Glycosyl hydrolases family 43</fullName>
    </submittedName>
</protein>
<evidence type="ECO:0000256" key="2">
    <source>
        <dbReference type="ARBA" id="ARBA00009865"/>
    </source>
</evidence>
<dbReference type="Gene3D" id="2.115.10.20">
    <property type="entry name" value="Glycosyl hydrolase domain, family 43"/>
    <property type="match status" value="1"/>
</dbReference>
<evidence type="ECO:0000313" key="7">
    <source>
        <dbReference type="Proteomes" id="UP000317421"/>
    </source>
</evidence>
<accession>A0A5C6A5D5</accession>
<evidence type="ECO:0000313" key="6">
    <source>
        <dbReference type="EMBL" id="TWT95192.1"/>
    </source>
</evidence>
<keyword evidence="4 5" id="KW-0326">Glycosidase</keyword>
<evidence type="ECO:0000256" key="4">
    <source>
        <dbReference type="ARBA" id="ARBA00023295"/>
    </source>
</evidence>
<dbReference type="PANTHER" id="PTHR43301:SF3">
    <property type="entry name" value="ARABINAN ENDO-1,5-ALPHA-L-ARABINOSIDASE A-RELATED"/>
    <property type="match status" value="1"/>
</dbReference>
<dbReference type="InterPro" id="IPR023296">
    <property type="entry name" value="Glyco_hydro_beta-prop_sf"/>
</dbReference>
<dbReference type="PANTHER" id="PTHR43301">
    <property type="entry name" value="ARABINAN ENDO-1,5-ALPHA-L-ARABINOSIDASE"/>
    <property type="match status" value="1"/>
</dbReference>
<keyword evidence="7" id="KW-1185">Reference proteome</keyword>
<evidence type="ECO:0000256" key="5">
    <source>
        <dbReference type="RuleBase" id="RU361187"/>
    </source>
</evidence>
<comment type="pathway">
    <text evidence="1">Glycan metabolism; L-arabinan degradation.</text>
</comment>
<keyword evidence="3 5" id="KW-0378">Hydrolase</keyword>
<dbReference type="Pfam" id="PF04616">
    <property type="entry name" value="Glyco_hydro_43"/>
    <property type="match status" value="1"/>
</dbReference>
<proteinExistence type="inferred from homology"/>
<dbReference type="SUPFAM" id="SSF75005">
    <property type="entry name" value="Arabinanase/levansucrase/invertase"/>
    <property type="match status" value="1"/>
</dbReference>
<evidence type="ECO:0000256" key="1">
    <source>
        <dbReference type="ARBA" id="ARBA00004834"/>
    </source>
</evidence>
<comment type="caution">
    <text evidence="6">The sequence shown here is derived from an EMBL/GenBank/DDBJ whole genome shotgun (WGS) entry which is preliminary data.</text>
</comment>